<dbReference type="OrthoDB" id="9782994at2"/>
<dbReference type="EMBL" id="CP011371">
    <property type="protein sequence ID" value="AKJ29980.1"/>
    <property type="molecule type" value="Genomic_DNA"/>
</dbReference>
<evidence type="ECO:0000256" key="11">
    <source>
        <dbReference type="ARBA" id="ARBA00093666"/>
    </source>
</evidence>
<sequence length="164" mass="18015">MVVMPRLALAAAAQQQPRVLMFDHLHTGERLEVEYFSGGTYLQDALGEVNQLLRDFRTGEVSTIDPKLLDLLHGLRQRTGSRQPFQIISGYRSPQTNAALRGKSAHSGVATRSLHMTGQAVDIRVADVALADLRKAALSMAAGGVGYYPDSRFVHVDTGRVRTW</sequence>
<evidence type="ECO:0000256" key="8">
    <source>
        <dbReference type="ARBA" id="ARBA00023049"/>
    </source>
</evidence>
<evidence type="ECO:0000256" key="7">
    <source>
        <dbReference type="ARBA" id="ARBA00022833"/>
    </source>
</evidence>
<dbReference type="STRING" id="413882.AAW51_3289"/>
<dbReference type="AlphaFoldDB" id="A0A0G3BTW7"/>
<comment type="cofactor">
    <cofactor evidence="1">
        <name>Zn(2+)</name>
        <dbReference type="ChEBI" id="CHEBI:29105"/>
    </cofactor>
</comment>
<keyword evidence="3" id="KW-0645">Protease</keyword>
<comment type="similarity">
    <text evidence="10">Belongs to the peptidase M15 family.</text>
</comment>
<evidence type="ECO:0000256" key="5">
    <source>
        <dbReference type="ARBA" id="ARBA00022729"/>
    </source>
</evidence>
<dbReference type="Pfam" id="PF05951">
    <property type="entry name" value="Peptidase_M15_2"/>
    <property type="match status" value="1"/>
</dbReference>
<keyword evidence="4" id="KW-0479">Metal-binding</keyword>
<dbReference type="KEGG" id="pbh:AAW51_3289"/>
<dbReference type="PATRIC" id="fig|413882.6.peg.3432"/>
<keyword evidence="13" id="KW-1185">Reference proteome</keyword>
<name>A0A0G3BTW7_9BURK</name>
<keyword evidence="9" id="KW-0961">Cell wall biogenesis/degradation</keyword>
<dbReference type="SUPFAM" id="SSF55166">
    <property type="entry name" value="Hedgehog/DD-peptidase"/>
    <property type="match status" value="1"/>
</dbReference>
<proteinExistence type="inferred from homology"/>
<dbReference type="InterPro" id="IPR010275">
    <property type="entry name" value="MepK"/>
</dbReference>
<evidence type="ECO:0000256" key="1">
    <source>
        <dbReference type="ARBA" id="ARBA00001947"/>
    </source>
</evidence>
<dbReference type="PANTHER" id="PTHR37425:SF1">
    <property type="entry name" value="OUTER MEMBRANE PROTEIN"/>
    <property type="match status" value="1"/>
</dbReference>
<organism evidence="12 13">
    <name type="scientific">Caldimonas brevitalea</name>
    <dbReference type="NCBI Taxonomy" id="413882"/>
    <lineage>
        <taxon>Bacteria</taxon>
        <taxon>Pseudomonadati</taxon>
        <taxon>Pseudomonadota</taxon>
        <taxon>Betaproteobacteria</taxon>
        <taxon>Burkholderiales</taxon>
        <taxon>Sphaerotilaceae</taxon>
        <taxon>Caldimonas</taxon>
    </lineage>
</organism>
<dbReference type="RefSeq" id="WP_083438350.1">
    <property type="nucleotide sequence ID" value="NZ_CP011371.1"/>
</dbReference>
<keyword evidence="5" id="KW-0732">Signal</keyword>
<reference evidence="12 13" key="1">
    <citation type="submission" date="2015-05" db="EMBL/GenBank/DDBJ databases">
        <authorList>
            <person name="Tang B."/>
            <person name="Yu Y."/>
        </authorList>
    </citation>
    <scope>NUCLEOTIDE SEQUENCE [LARGE SCALE GENOMIC DNA]</scope>
    <source>
        <strain evidence="12 13">DSM 7029</strain>
    </source>
</reference>
<keyword evidence="7" id="KW-0862">Zinc</keyword>
<dbReference type="InterPro" id="IPR009045">
    <property type="entry name" value="Zn_M74/Hedgehog-like"/>
</dbReference>
<dbReference type="Gene3D" id="3.30.1380.10">
    <property type="match status" value="1"/>
</dbReference>
<dbReference type="GO" id="GO:0008237">
    <property type="term" value="F:metallopeptidase activity"/>
    <property type="evidence" value="ECO:0007669"/>
    <property type="project" value="UniProtKB-KW"/>
</dbReference>
<gene>
    <name evidence="12" type="ORF">AAW51_3289</name>
</gene>
<dbReference type="PANTHER" id="PTHR37425">
    <property type="match status" value="1"/>
</dbReference>
<dbReference type="GO" id="GO:0046872">
    <property type="term" value="F:metal ion binding"/>
    <property type="evidence" value="ECO:0007669"/>
    <property type="project" value="UniProtKB-KW"/>
</dbReference>
<evidence type="ECO:0000256" key="6">
    <source>
        <dbReference type="ARBA" id="ARBA00022801"/>
    </source>
</evidence>
<evidence type="ECO:0000256" key="10">
    <source>
        <dbReference type="ARBA" id="ARBA00093448"/>
    </source>
</evidence>
<dbReference type="GO" id="GO:0006508">
    <property type="term" value="P:proteolysis"/>
    <property type="evidence" value="ECO:0007669"/>
    <property type="project" value="UniProtKB-KW"/>
</dbReference>
<evidence type="ECO:0000313" key="13">
    <source>
        <dbReference type="Proteomes" id="UP000035352"/>
    </source>
</evidence>
<accession>A0A0G3BTW7</accession>
<comment type="pathway">
    <text evidence="2">Cell wall biogenesis; cell wall polysaccharide biosynthesis.</text>
</comment>
<evidence type="ECO:0000256" key="3">
    <source>
        <dbReference type="ARBA" id="ARBA00022670"/>
    </source>
</evidence>
<evidence type="ECO:0000256" key="4">
    <source>
        <dbReference type="ARBA" id="ARBA00022723"/>
    </source>
</evidence>
<keyword evidence="8" id="KW-0482">Metalloprotease</keyword>
<evidence type="ECO:0000313" key="12">
    <source>
        <dbReference type="EMBL" id="AKJ29980.1"/>
    </source>
</evidence>
<dbReference type="CDD" id="cd14844">
    <property type="entry name" value="Zn-DD-carboxypeptidase_like"/>
    <property type="match status" value="1"/>
</dbReference>
<dbReference type="GO" id="GO:0071555">
    <property type="term" value="P:cell wall organization"/>
    <property type="evidence" value="ECO:0007669"/>
    <property type="project" value="UniProtKB-KW"/>
</dbReference>
<evidence type="ECO:0000256" key="9">
    <source>
        <dbReference type="ARBA" id="ARBA00023316"/>
    </source>
</evidence>
<evidence type="ECO:0000256" key="2">
    <source>
        <dbReference type="ARBA" id="ARBA00004776"/>
    </source>
</evidence>
<keyword evidence="6" id="KW-0378">Hydrolase</keyword>
<dbReference type="Proteomes" id="UP000035352">
    <property type="component" value="Chromosome"/>
</dbReference>
<protein>
    <recommendedName>
        <fullName evidence="11">Murein endopeptidase K</fullName>
    </recommendedName>
</protein>